<dbReference type="InParanoid" id="B3MEZ0"/>
<feature type="compositionally biased region" description="Polar residues" evidence="1">
    <location>
        <begin position="178"/>
        <end position="188"/>
    </location>
</feature>
<dbReference type="EMBL" id="CH902619">
    <property type="protein sequence ID" value="EDV36611.2"/>
    <property type="molecule type" value="Genomic_DNA"/>
</dbReference>
<dbReference type="KEGG" id="dan:6495889"/>
<feature type="region of interest" description="Disordered" evidence="1">
    <location>
        <begin position="160"/>
        <end position="207"/>
    </location>
</feature>
<dbReference type="GeneID" id="6495889"/>
<evidence type="ECO:0000313" key="2">
    <source>
        <dbReference type="EMBL" id="EDV36611.2"/>
    </source>
</evidence>
<accession>B3MEZ0</accession>
<feature type="region of interest" description="Disordered" evidence="1">
    <location>
        <begin position="75"/>
        <end position="96"/>
    </location>
</feature>
<name>B3MEZ0_DROAN</name>
<reference evidence="2 3" key="1">
    <citation type="journal article" date="2007" name="Nature">
        <title>Evolution of genes and genomes on the Drosophila phylogeny.</title>
        <authorList>
            <consortium name="Drosophila 12 Genomes Consortium"/>
            <person name="Clark A.G."/>
            <person name="Eisen M.B."/>
            <person name="Smith D.R."/>
            <person name="Bergman C.M."/>
            <person name="Oliver B."/>
            <person name="Markow T.A."/>
            <person name="Kaufman T.C."/>
            <person name="Kellis M."/>
            <person name="Gelbart W."/>
            <person name="Iyer V.N."/>
            <person name="Pollard D.A."/>
            <person name="Sackton T.B."/>
            <person name="Larracuente A.M."/>
            <person name="Singh N.D."/>
            <person name="Abad J.P."/>
            <person name="Abt D.N."/>
            <person name="Adryan B."/>
            <person name="Aguade M."/>
            <person name="Akashi H."/>
            <person name="Anderson W.W."/>
            <person name="Aquadro C.F."/>
            <person name="Ardell D.H."/>
            <person name="Arguello R."/>
            <person name="Artieri C.G."/>
            <person name="Barbash D.A."/>
            <person name="Barker D."/>
            <person name="Barsanti P."/>
            <person name="Batterham P."/>
            <person name="Batzoglou S."/>
            <person name="Begun D."/>
            <person name="Bhutkar A."/>
            <person name="Blanco E."/>
            <person name="Bosak S.A."/>
            <person name="Bradley R.K."/>
            <person name="Brand A.D."/>
            <person name="Brent M.R."/>
            <person name="Brooks A.N."/>
            <person name="Brown R.H."/>
            <person name="Butlin R.K."/>
            <person name="Caggese C."/>
            <person name="Calvi B.R."/>
            <person name="Bernardo de Carvalho A."/>
            <person name="Caspi A."/>
            <person name="Castrezana S."/>
            <person name="Celniker S.E."/>
            <person name="Chang J.L."/>
            <person name="Chapple C."/>
            <person name="Chatterji S."/>
            <person name="Chinwalla A."/>
            <person name="Civetta A."/>
            <person name="Clifton S.W."/>
            <person name="Comeron J.M."/>
            <person name="Costello J.C."/>
            <person name="Coyne J.A."/>
            <person name="Daub J."/>
            <person name="David R.G."/>
            <person name="Delcher A.L."/>
            <person name="Delehaunty K."/>
            <person name="Do C.B."/>
            <person name="Ebling H."/>
            <person name="Edwards K."/>
            <person name="Eickbush T."/>
            <person name="Evans J.D."/>
            <person name="Filipski A."/>
            <person name="Findeiss S."/>
            <person name="Freyhult E."/>
            <person name="Fulton L."/>
            <person name="Fulton R."/>
            <person name="Garcia A.C."/>
            <person name="Gardiner A."/>
            <person name="Garfield D.A."/>
            <person name="Garvin B.E."/>
            <person name="Gibson G."/>
            <person name="Gilbert D."/>
            <person name="Gnerre S."/>
            <person name="Godfrey J."/>
            <person name="Good R."/>
            <person name="Gotea V."/>
            <person name="Gravely B."/>
            <person name="Greenberg A.J."/>
            <person name="Griffiths-Jones S."/>
            <person name="Gross S."/>
            <person name="Guigo R."/>
            <person name="Gustafson E.A."/>
            <person name="Haerty W."/>
            <person name="Hahn M.W."/>
            <person name="Halligan D.L."/>
            <person name="Halpern A.L."/>
            <person name="Halter G.M."/>
            <person name="Han M.V."/>
            <person name="Heger A."/>
            <person name="Hillier L."/>
            <person name="Hinrichs A.S."/>
            <person name="Holmes I."/>
            <person name="Hoskins R.A."/>
            <person name="Hubisz M.J."/>
            <person name="Hultmark D."/>
            <person name="Huntley M.A."/>
            <person name="Jaffe D.B."/>
            <person name="Jagadeeshan S."/>
            <person name="Jeck W.R."/>
            <person name="Johnson J."/>
            <person name="Jones C.D."/>
            <person name="Jordan W.C."/>
            <person name="Karpen G.H."/>
            <person name="Kataoka E."/>
            <person name="Keightley P.D."/>
            <person name="Kheradpour P."/>
            <person name="Kirkness E.F."/>
            <person name="Koerich L.B."/>
            <person name="Kristiansen K."/>
            <person name="Kudrna D."/>
            <person name="Kulathinal R.J."/>
            <person name="Kumar S."/>
            <person name="Kwok R."/>
            <person name="Lander E."/>
            <person name="Langley C.H."/>
            <person name="Lapoint R."/>
            <person name="Lazzaro B.P."/>
            <person name="Lee S.J."/>
            <person name="Levesque L."/>
            <person name="Li R."/>
            <person name="Lin C.F."/>
            <person name="Lin M.F."/>
            <person name="Lindblad-Toh K."/>
            <person name="Llopart A."/>
            <person name="Long M."/>
            <person name="Low L."/>
            <person name="Lozovsky E."/>
            <person name="Lu J."/>
            <person name="Luo M."/>
            <person name="Machado C.A."/>
            <person name="Makalowski W."/>
            <person name="Marzo M."/>
            <person name="Matsuda M."/>
            <person name="Matzkin L."/>
            <person name="McAllister B."/>
            <person name="McBride C.S."/>
            <person name="McKernan B."/>
            <person name="McKernan K."/>
            <person name="Mendez-Lago M."/>
            <person name="Minx P."/>
            <person name="Mollenhauer M.U."/>
            <person name="Montooth K."/>
            <person name="Mount S.M."/>
            <person name="Mu X."/>
            <person name="Myers E."/>
            <person name="Negre B."/>
            <person name="Newfeld S."/>
            <person name="Nielsen R."/>
            <person name="Noor M.A."/>
            <person name="O'Grady P."/>
            <person name="Pachter L."/>
            <person name="Papaceit M."/>
            <person name="Parisi M.J."/>
            <person name="Parisi M."/>
            <person name="Parts L."/>
            <person name="Pedersen J.S."/>
            <person name="Pesole G."/>
            <person name="Phillippy A.M."/>
            <person name="Ponting C.P."/>
            <person name="Pop M."/>
            <person name="Porcelli D."/>
            <person name="Powell J.R."/>
            <person name="Prohaska S."/>
            <person name="Pruitt K."/>
            <person name="Puig M."/>
            <person name="Quesneville H."/>
            <person name="Ram K.R."/>
            <person name="Rand D."/>
            <person name="Rasmussen M.D."/>
            <person name="Reed L.K."/>
            <person name="Reenan R."/>
            <person name="Reily A."/>
            <person name="Remington K.A."/>
            <person name="Rieger T.T."/>
            <person name="Ritchie M.G."/>
            <person name="Robin C."/>
            <person name="Rogers Y.H."/>
            <person name="Rohde C."/>
            <person name="Rozas J."/>
            <person name="Rubenfield M.J."/>
            <person name="Ruiz A."/>
            <person name="Russo S."/>
            <person name="Salzberg S.L."/>
            <person name="Sanchez-Gracia A."/>
            <person name="Saranga D.J."/>
            <person name="Sato H."/>
            <person name="Schaeffer S.W."/>
            <person name="Schatz M.C."/>
            <person name="Schlenke T."/>
            <person name="Schwartz R."/>
            <person name="Segarra C."/>
            <person name="Singh R.S."/>
            <person name="Sirot L."/>
            <person name="Sirota M."/>
            <person name="Sisneros N.B."/>
            <person name="Smith C.D."/>
            <person name="Smith T.F."/>
            <person name="Spieth J."/>
            <person name="Stage D.E."/>
            <person name="Stark A."/>
            <person name="Stephan W."/>
            <person name="Strausberg R.L."/>
            <person name="Strempel S."/>
            <person name="Sturgill D."/>
            <person name="Sutton G."/>
            <person name="Sutton G.G."/>
            <person name="Tao W."/>
            <person name="Teichmann S."/>
            <person name="Tobari Y.N."/>
            <person name="Tomimura Y."/>
            <person name="Tsolas J.M."/>
            <person name="Valente V.L."/>
            <person name="Venter E."/>
            <person name="Venter J.C."/>
            <person name="Vicario S."/>
            <person name="Vieira F.G."/>
            <person name="Vilella A.J."/>
            <person name="Villasante A."/>
            <person name="Walenz B."/>
            <person name="Wang J."/>
            <person name="Wasserman M."/>
            <person name="Watts T."/>
            <person name="Wilson D."/>
            <person name="Wilson R.K."/>
            <person name="Wing R.A."/>
            <person name="Wolfner M.F."/>
            <person name="Wong A."/>
            <person name="Wong G.K."/>
            <person name="Wu C.I."/>
            <person name="Wu G."/>
            <person name="Yamamoto D."/>
            <person name="Yang H.P."/>
            <person name="Yang S.P."/>
            <person name="Yorke J.A."/>
            <person name="Yoshida K."/>
            <person name="Zdobnov E."/>
            <person name="Zhang P."/>
            <person name="Zhang Y."/>
            <person name="Zimin A.V."/>
            <person name="Baldwin J."/>
            <person name="Abdouelleil A."/>
            <person name="Abdulkadir J."/>
            <person name="Abebe A."/>
            <person name="Abera B."/>
            <person name="Abreu J."/>
            <person name="Acer S.C."/>
            <person name="Aftuck L."/>
            <person name="Alexander A."/>
            <person name="An P."/>
            <person name="Anderson E."/>
            <person name="Anderson S."/>
            <person name="Arachi H."/>
            <person name="Azer M."/>
            <person name="Bachantsang P."/>
            <person name="Barry A."/>
            <person name="Bayul T."/>
            <person name="Berlin A."/>
            <person name="Bessette D."/>
            <person name="Bloom T."/>
            <person name="Blye J."/>
            <person name="Boguslavskiy L."/>
            <person name="Bonnet C."/>
            <person name="Boukhgalter B."/>
            <person name="Bourzgui I."/>
            <person name="Brown A."/>
            <person name="Cahill P."/>
            <person name="Channer S."/>
            <person name="Cheshatsang Y."/>
            <person name="Chuda L."/>
            <person name="Citroen M."/>
            <person name="Collymore A."/>
            <person name="Cooke P."/>
            <person name="Costello M."/>
            <person name="D'Aco K."/>
            <person name="Daza R."/>
            <person name="De Haan G."/>
            <person name="DeGray S."/>
            <person name="DeMaso C."/>
            <person name="Dhargay N."/>
            <person name="Dooley K."/>
            <person name="Dooley E."/>
            <person name="Doricent M."/>
            <person name="Dorje P."/>
            <person name="Dorjee K."/>
            <person name="Dupes A."/>
            <person name="Elong R."/>
            <person name="Falk J."/>
            <person name="Farina A."/>
            <person name="Faro S."/>
            <person name="Ferguson D."/>
            <person name="Fisher S."/>
            <person name="Foley C.D."/>
            <person name="Franke A."/>
            <person name="Friedrich D."/>
            <person name="Gadbois L."/>
            <person name="Gearin G."/>
            <person name="Gearin C.R."/>
            <person name="Giannoukos G."/>
            <person name="Goode T."/>
            <person name="Graham J."/>
            <person name="Grandbois E."/>
            <person name="Grewal S."/>
            <person name="Gyaltsen K."/>
            <person name="Hafez N."/>
            <person name="Hagos B."/>
            <person name="Hall J."/>
            <person name="Henson C."/>
            <person name="Hollinger A."/>
            <person name="Honan T."/>
            <person name="Huard M.D."/>
            <person name="Hughes L."/>
            <person name="Hurhula B."/>
            <person name="Husby M.E."/>
            <person name="Kamat A."/>
            <person name="Kanga B."/>
            <person name="Kashin S."/>
            <person name="Khazanovich D."/>
            <person name="Kisner P."/>
            <person name="Lance K."/>
            <person name="Lara M."/>
            <person name="Lee W."/>
            <person name="Lennon N."/>
            <person name="Letendre F."/>
            <person name="LeVine R."/>
            <person name="Lipovsky A."/>
            <person name="Liu X."/>
            <person name="Liu J."/>
            <person name="Liu S."/>
            <person name="Lokyitsang T."/>
            <person name="Lokyitsang Y."/>
            <person name="Lubonja R."/>
            <person name="Lui A."/>
            <person name="MacDonald P."/>
            <person name="Magnisalis V."/>
            <person name="Maru K."/>
            <person name="Matthews C."/>
            <person name="McCusker W."/>
            <person name="McDonough S."/>
            <person name="Mehta T."/>
            <person name="Meldrim J."/>
            <person name="Meneus L."/>
            <person name="Mihai O."/>
            <person name="Mihalev A."/>
            <person name="Mihova T."/>
            <person name="Mittelman R."/>
            <person name="Mlenga V."/>
            <person name="Montmayeur A."/>
            <person name="Mulrain L."/>
            <person name="Navidi A."/>
            <person name="Naylor J."/>
            <person name="Negash T."/>
            <person name="Nguyen T."/>
            <person name="Nguyen N."/>
            <person name="Nicol R."/>
            <person name="Norbu C."/>
            <person name="Norbu N."/>
            <person name="Novod N."/>
            <person name="O'Neill B."/>
            <person name="Osman S."/>
            <person name="Markiewicz E."/>
            <person name="Oyono O.L."/>
            <person name="Patti C."/>
            <person name="Phunkhang P."/>
            <person name="Pierre F."/>
            <person name="Priest M."/>
            <person name="Raghuraman S."/>
            <person name="Rege F."/>
            <person name="Reyes R."/>
            <person name="Rise C."/>
            <person name="Rogov P."/>
            <person name="Ross K."/>
            <person name="Ryan E."/>
            <person name="Settipalli S."/>
            <person name="Shea T."/>
            <person name="Sherpa N."/>
            <person name="Shi L."/>
            <person name="Shih D."/>
            <person name="Sparrow T."/>
            <person name="Spaulding J."/>
            <person name="Stalker J."/>
            <person name="Stange-Thomann N."/>
            <person name="Stavropoulos S."/>
            <person name="Stone C."/>
            <person name="Strader C."/>
            <person name="Tesfaye S."/>
            <person name="Thomson T."/>
            <person name="Thoulutsang Y."/>
            <person name="Thoulutsang D."/>
            <person name="Topham K."/>
            <person name="Topping I."/>
            <person name="Tsamla T."/>
            <person name="Vassiliev H."/>
            <person name="Vo A."/>
            <person name="Wangchuk T."/>
            <person name="Wangdi T."/>
            <person name="Weiand M."/>
            <person name="Wilkinson J."/>
            <person name="Wilson A."/>
            <person name="Yadav S."/>
            <person name="Young G."/>
            <person name="Yu Q."/>
            <person name="Zembek L."/>
            <person name="Zhong D."/>
            <person name="Zimmer A."/>
            <person name="Zwirko Z."/>
            <person name="Jaffe D.B."/>
            <person name="Alvarez P."/>
            <person name="Brockman W."/>
            <person name="Butler J."/>
            <person name="Chin C."/>
            <person name="Gnerre S."/>
            <person name="Grabherr M."/>
            <person name="Kleber M."/>
            <person name="Mauceli E."/>
            <person name="MacCallum I."/>
        </authorList>
    </citation>
    <scope>NUCLEOTIDE SEQUENCE [LARGE SCALE GENOMIC DNA]</scope>
    <source>
        <strain evidence="3">Tucson 14024-0371.13</strain>
    </source>
</reference>
<keyword evidence="3" id="KW-1185">Reference proteome</keyword>
<evidence type="ECO:0000256" key="1">
    <source>
        <dbReference type="SAM" id="MobiDB-lite"/>
    </source>
</evidence>
<gene>
    <name evidence="2" type="primary">Dana\GF13046</name>
    <name evidence="2" type="synonym">dana_GLEANR_13060</name>
    <name evidence="2" type="ORF">GF13046</name>
</gene>
<feature type="compositionally biased region" description="Basic and acidic residues" evidence="1">
    <location>
        <begin position="75"/>
        <end position="84"/>
    </location>
</feature>
<sequence>MEDFFKRIANKDFLPAFVSSFTSMIPKEKVEPTLPVEVPVEFVPRRSDRIKNRMELERIRSEEELLEKSKQEELILENSKEKSPKAKRGHRRSASNTTLDDEEYCSCCGVDMSMTCPTCGSKVNLPPPEPVLNIDCVEMNGRLYRLKEAETTTEMQVASAVKNQRNAENRQRARRNLGVSSSKPQQLGQAKKRAAKRAAAGAGTRRP</sequence>
<proteinExistence type="predicted"/>
<dbReference type="HOGENOM" id="CLU_1706074_0_0_1"/>
<protein>
    <submittedName>
        <fullName evidence="2">Uncharacterized protein</fullName>
    </submittedName>
</protein>
<evidence type="ECO:0000313" key="3">
    <source>
        <dbReference type="Proteomes" id="UP000007801"/>
    </source>
</evidence>
<dbReference type="Proteomes" id="UP000007801">
    <property type="component" value="Unassembled WGS sequence"/>
</dbReference>
<feature type="compositionally biased region" description="Low complexity" evidence="1">
    <location>
        <begin position="197"/>
        <end position="207"/>
    </location>
</feature>
<dbReference type="AlphaFoldDB" id="B3MEZ0"/>
<organism evidence="2 3">
    <name type="scientific">Drosophila ananassae</name>
    <name type="common">Fruit fly</name>
    <dbReference type="NCBI Taxonomy" id="7217"/>
    <lineage>
        <taxon>Eukaryota</taxon>
        <taxon>Metazoa</taxon>
        <taxon>Ecdysozoa</taxon>
        <taxon>Arthropoda</taxon>
        <taxon>Hexapoda</taxon>
        <taxon>Insecta</taxon>
        <taxon>Pterygota</taxon>
        <taxon>Neoptera</taxon>
        <taxon>Endopterygota</taxon>
        <taxon>Diptera</taxon>
        <taxon>Brachycera</taxon>
        <taxon>Muscomorpha</taxon>
        <taxon>Ephydroidea</taxon>
        <taxon>Drosophilidae</taxon>
        <taxon>Drosophila</taxon>
        <taxon>Sophophora</taxon>
    </lineage>
</organism>